<sequence>MAGTKNSGWVPQQHGAWAMIVVPYLTGLALAAPHRQLDLGDLFLGLTWLVGYFAFNAATLTLKSPAKRRARYYVPLATYTGAASAFGLVTLVFKGWPLLWWVPPYAVVLGTSLWLAASKRERSLLSGVLTIVASSGLMGVLRLWPGAPALEWREWAVMAVVTLYFIGTVLHVKALIRERNDPRSAPRCIAYHAVLAVLIVGAVAAGWLTWWWTPWALLLVVRAWWMPRARRKPGVIGAVEIVNSVLLLALVLFA</sequence>
<keyword evidence="1" id="KW-0472">Membrane</keyword>
<dbReference type="EMBL" id="CP019607">
    <property type="protein sequence ID" value="AQP50425.1"/>
    <property type="molecule type" value="Genomic_DNA"/>
</dbReference>
<name>A0A1Q2CWE3_9ACTN</name>
<reference evidence="2 3" key="1">
    <citation type="journal article" date="2008" name="Int. J. Syst. Evol. Microbiol.">
        <title>Tessaracoccus flavescens sp. nov., isolated from marine sediment.</title>
        <authorList>
            <person name="Lee D.W."/>
            <person name="Lee S.D."/>
        </authorList>
    </citation>
    <scope>NUCLEOTIDE SEQUENCE [LARGE SCALE GENOMIC DNA]</scope>
    <source>
        <strain evidence="2 3">SST-39T</strain>
    </source>
</reference>
<accession>A0A1Q2CWE3</accession>
<protein>
    <recommendedName>
        <fullName evidence="4">YwiC-like protein</fullName>
    </recommendedName>
</protein>
<dbReference type="Pfam" id="PF14256">
    <property type="entry name" value="YwiC"/>
    <property type="match status" value="1"/>
</dbReference>
<evidence type="ECO:0000256" key="1">
    <source>
        <dbReference type="SAM" id="Phobius"/>
    </source>
</evidence>
<feature type="transmembrane region" description="Helical" evidence="1">
    <location>
        <begin position="39"/>
        <end position="60"/>
    </location>
</feature>
<feature type="transmembrane region" description="Helical" evidence="1">
    <location>
        <begin position="156"/>
        <end position="176"/>
    </location>
</feature>
<feature type="transmembrane region" description="Helical" evidence="1">
    <location>
        <begin position="124"/>
        <end position="144"/>
    </location>
</feature>
<dbReference type="RefSeq" id="WP_152024585.1">
    <property type="nucleotide sequence ID" value="NZ_CP019607.1"/>
</dbReference>
<dbReference type="STRING" id="399497.BW733_05855"/>
<feature type="transmembrane region" description="Helical" evidence="1">
    <location>
        <begin position="98"/>
        <end position="117"/>
    </location>
</feature>
<dbReference type="KEGG" id="tfa:BW733_05855"/>
<gene>
    <name evidence="2" type="ORF">BW733_05855</name>
</gene>
<feature type="transmembrane region" description="Helical" evidence="1">
    <location>
        <begin position="15"/>
        <end position="33"/>
    </location>
</feature>
<evidence type="ECO:0000313" key="3">
    <source>
        <dbReference type="Proteomes" id="UP000188235"/>
    </source>
</evidence>
<keyword evidence="1" id="KW-0812">Transmembrane</keyword>
<feature type="transmembrane region" description="Helical" evidence="1">
    <location>
        <begin position="233"/>
        <end position="253"/>
    </location>
</feature>
<feature type="transmembrane region" description="Helical" evidence="1">
    <location>
        <begin position="188"/>
        <end position="213"/>
    </location>
</feature>
<dbReference type="Proteomes" id="UP000188235">
    <property type="component" value="Chromosome"/>
</dbReference>
<keyword evidence="3" id="KW-1185">Reference proteome</keyword>
<dbReference type="OrthoDB" id="2380563at2"/>
<proteinExistence type="predicted"/>
<evidence type="ECO:0000313" key="2">
    <source>
        <dbReference type="EMBL" id="AQP50425.1"/>
    </source>
</evidence>
<dbReference type="InterPro" id="IPR025576">
    <property type="entry name" value="YwiC"/>
</dbReference>
<feature type="transmembrane region" description="Helical" evidence="1">
    <location>
        <begin position="72"/>
        <end position="92"/>
    </location>
</feature>
<keyword evidence="1" id="KW-1133">Transmembrane helix</keyword>
<evidence type="ECO:0008006" key="4">
    <source>
        <dbReference type="Google" id="ProtNLM"/>
    </source>
</evidence>
<dbReference type="AlphaFoldDB" id="A0A1Q2CWE3"/>
<organism evidence="2 3">
    <name type="scientific">Tessaracoccus flavescens</name>
    <dbReference type="NCBI Taxonomy" id="399497"/>
    <lineage>
        <taxon>Bacteria</taxon>
        <taxon>Bacillati</taxon>
        <taxon>Actinomycetota</taxon>
        <taxon>Actinomycetes</taxon>
        <taxon>Propionibacteriales</taxon>
        <taxon>Propionibacteriaceae</taxon>
        <taxon>Tessaracoccus</taxon>
    </lineage>
</organism>